<evidence type="ECO:0008006" key="5">
    <source>
        <dbReference type="Google" id="ProtNLM"/>
    </source>
</evidence>
<evidence type="ECO:0000313" key="4">
    <source>
        <dbReference type="Proteomes" id="UP001189429"/>
    </source>
</evidence>
<reference evidence="3" key="1">
    <citation type="submission" date="2023-10" db="EMBL/GenBank/DDBJ databases">
        <authorList>
            <person name="Chen Y."/>
            <person name="Shah S."/>
            <person name="Dougan E. K."/>
            <person name="Thang M."/>
            <person name="Chan C."/>
        </authorList>
    </citation>
    <scope>NUCLEOTIDE SEQUENCE [LARGE SCALE GENOMIC DNA]</scope>
</reference>
<comment type="caution">
    <text evidence="3">The sequence shown here is derived from an EMBL/GenBank/DDBJ whole genome shotgun (WGS) entry which is preliminary data.</text>
</comment>
<organism evidence="3 4">
    <name type="scientific">Prorocentrum cordatum</name>
    <dbReference type="NCBI Taxonomy" id="2364126"/>
    <lineage>
        <taxon>Eukaryota</taxon>
        <taxon>Sar</taxon>
        <taxon>Alveolata</taxon>
        <taxon>Dinophyceae</taxon>
        <taxon>Prorocentrales</taxon>
        <taxon>Prorocentraceae</taxon>
        <taxon>Prorocentrum</taxon>
    </lineage>
</organism>
<keyword evidence="1" id="KW-0175">Coiled coil</keyword>
<evidence type="ECO:0000256" key="2">
    <source>
        <dbReference type="SAM" id="MobiDB-lite"/>
    </source>
</evidence>
<name>A0ABN9U6J6_9DINO</name>
<dbReference type="EMBL" id="CAUYUJ010015480">
    <property type="protein sequence ID" value="CAK0854444.1"/>
    <property type="molecule type" value="Genomic_DNA"/>
</dbReference>
<feature type="region of interest" description="Disordered" evidence="2">
    <location>
        <begin position="221"/>
        <end position="251"/>
    </location>
</feature>
<evidence type="ECO:0000256" key="1">
    <source>
        <dbReference type="SAM" id="Coils"/>
    </source>
</evidence>
<gene>
    <name evidence="3" type="ORF">PCOR1329_LOCUS45554</name>
</gene>
<sequence>MGPGDYEGAQFLVAQPKEANSDMEINDLGQLVPMLERAGDTATAAKHRRVLLEKKREAAEKEYVAPLSQRVTLAHKQVAEVNQKLEKAVAHFERLSEGLEHQRQWVQQLSDELEEREAAHRRLVVELNAKFVPPQQDAQPQALSVAGILGGTIESIPLSFAGLGFDDAEYDMEEADKRELADRTTRLQSELSAAVRAMFGQAAEKAKAFKTEQEQMALRLAGKRRRQEGDRPAPGSMGLPPPEPIDEDGPEAVFYDGITESAARWTPRLHSPESGADSWMRWCKPYVRELLLQAWDLDWVQEARQDMTVDQMAEDICTESWHDGADNRVNILGFFVWAADHDREMLRWALRRHWEELRRIKDEMRDLLGLPRDEGQRTSDVTEVDVETALTTGAEGSDSVAPWQHQRSLGSRAEIDYFEFGWAKQKQNTGKDQHRFYFAHTTSWGQKAWDYLNQSDGGVAVSDTVMIAEHHLHGAQQVQAIKRLSRSGEETVQEERATSMETQWTSQTVRMRDIDVVFVSLYLVTGLGLQGETTTTLAEVAGHVRSQGKPCVIAGDWNMEIDEVAESGIQTYLHGVFRAAPGEAPGGASAAWGSTSGSRFQARCVT</sequence>
<dbReference type="SUPFAM" id="SSF56219">
    <property type="entry name" value="DNase I-like"/>
    <property type="match status" value="1"/>
</dbReference>
<keyword evidence="4" id="KW-1185">Reference proteome</keyword>
<feature type="coiled-coil region" evidence="1">
    <location>
        <begin position="42"/>
        <end position="130"/>
    </location>
</feature>
<accession>A0ABN9U6J6</accession>
<dbReference type="InterPro" id="IPR036691">
    <property type="entry name" value="Endo/exonu/phosph_ase_sf"/>
</dbReference>
<evidence type="ECO:0000313" key="3">
    <source>
        <dbReference type="EMBL" id="CAK0854444.1"/>
    </source>
</evidence>
<dbReference type="Proteomes" id="UP001189429">
    <property type="component" value="Unassembled WGS sequence"/>
</dbReference>
<protein>
    <recommendedName>
        <fullName evidence="5">Endonuclease/exonuclease/phosphatase domain-containing protein</fullName>
    </recommendedName>
</protein>
<proteinExistence type="predicted"/>